<dbReference type="PANTHER" id="PTHR42896">
    <property type="entry name" value="XYLULOSE-1,5-BISPHOSPHATE (XUBP) PHOSPHATASE"/>
    <property type="match status" value="1"/>
</dbReference>
<dbReference type="Gene3D" id="1.10.167.10">
    <property type="entry name" value="Regulator of G-protein Signalling 4, domain 2"/>
    <property type="match status" value="1"/>
</dbReference>
<keyword evidence="4" id="KW-1133">Transmembrane helix</keyword>
<dbReference type="CDD" id="cd07528">
    <property type="entry name" value="HAD_CbbY-like"/>
    <property type="match status" value="1"/>
</dbReference>
<evidence type="ECO:0000313" key="6">
    <source>
        <dbReference type="EMBL" id="KAK1272323.1"/>
    </source>
</evidence>
<feature type="transmembrane region" description="Helical" evidence="4">
    <location>
        <begin position="156"/>
        <end position="176"/>
    </location>
</feature>
<keyword evidence="1" id="KW-0479">Metal-binding</keyword>
<dbReference type="InterPro" id="IPR044999">
    <property type="entry name" value="CbbY-like"/>
</dbReference>
<dbReference type="InterPro" id="IPR023214">
    <property type="entry name" value="HAD_sf"/>
</dbReference>
<evidence type="ECO:0000256" key="2">
    <source>
        <dbReference type="ARBA" id="ARBA00022801"/>
    </source>
</evidence>
<protein>
    <submittedName>
        <fullName evidence="6">Regulator of G-protein signaling 1</fullName>
    </submittedName>
</protein>
<evidence type="ECO:0000256" key="4">
    <source>
        <dbReference type="SAM" id="Phobius"/>
    </source>
</evidence>
<dbReference type="Gene3D" id="3.40.50.1000">
    <property type="entry name" value="HAD superfamily/HAD-like"/>
    <property type="match status" value="1"/>
</dbReference>
<feature type="transmembrane region" description="Helical" evidence="4">
    <location>
        <begin position="196"/>
        <end position="213"/>
    </location>
</feature>
<dbReference type="Pfam" id="PF00615">
    <property type="entry name" value="RGS"/>
    <property type="match status" value="1"/>
</dbReference>
<dbReference type="InterPro" id="IPR006439">
    <property type="entry name" value="HAD-SF_hydro_IA"/>
</dbReference>
<keyword evidence="7" id="KW-1185">Reference proteome</keyword>
<dbReference type="NCBIfam" id="TIGR01509">
    <property type="entry name" value="HAD-SF-IA-v3"/>
    <property type="match status" value="1"/>
</dbReference>
<dbReference type="GO" id="GO:0046872">
    <property type="term" value="F:metal ion binding"/>
    <property type="evidence" value="ECO:0007669"/>
    <property type="project" value="UniProtKB-KW"/>
</dbReference>
<dbReference type="AlphaFoldDB" id="A0AAV9B6E4"/>
<dbReference type="FunFam" id="3.40.50.1000:FF:000036">
    <property type="entry name" value="HAD family hydrolase"/>
    <property type="match status" value="1"/>
</dbReference>
<proteinExistence type="inferred from homology"/>
<dbReference type="Gene3D" id="1.10.150.240">
    <property type="entry name" value="Putative phosphatase, domain 2"/>
    <property type="match status" value="1"/>
</dbReference>
<dbReference type="SMART" id="SM00315">
    <property type="entry name" value="RGS"/>
    <property type="match status" value="1"/>
</dbReference>
<dbReference type="SFLD" id="SFLDG01135">
    <property type="entry name" value="C1.5.6:_HAD__Beta-PGM__Phospha"/>
    <property type="match status" value="1"/>
</dbReference>
<evidence type="ECO:0000256" key="1">
    <source>
        <dbReference type="ARBA" id="ARBA00022723"/>
    </source>
</evidence>
<name>A0AAV9B6E4_ACOGR</name>
<dbReference type="InterPro" id="IPR036412">
    <property type="entry name" value="HAD-like_sf"/>
</dbReference>
<dbReference type="InterPro" id="IPR036305">
    <property type="entry name" value="RGS_sf"/>
</dbReference>
<feature type="transmembrane region" description="Helical" evidence="4">
    <location>
        <begin position="14"/>
        <end position="36"/>
    </location>
</feature>
<dbReference type="SUPFAM" id="SSF56784">
    <property type="entry name" value="HAD-like"/>
    <property type="match status" value="1"/>
</dbReference>
<feature type="transmembrane region" description="Helical" evidence="4">
    <location>
        <begin position="225"/>
        <end position="252"/>
    </location>
</feature>
<comment type="caution">
    <text evidence="6">The sequence shown here is derived from an EMBL/GenBank/DDBJ whole genome shotgun (WGS) entry which is preliminary data.</text>
</comment>
<dbReference type="SUPFAM" id="SSF48097">
    <property type="entry name" value="Regulator of G-protein signaling, RGS"/>
    <property type="match status" value="1"/>
</dbReference>
<feature type="transmembrane region" description="Helical" evidence="4">
    <location>
        <begin position="126"/>
        <end position="144"/>
    </location>
</feature>
<dbReference type="GO" id="GO:0016787">
    <property type="term" value="F:hydrolase activity"/>
    <property type="evidence" value="ECO:0007669"/>
    <property type="project" value="UniProtKB-KW"/>
</dbReference>
<organism evidence="6 7">
    <name type="scientific">Acorus gramineus</name>
    <name type="common">Dwarf sweet flag</name>
    <dbReference type="NCBI Taxonomy" id="55184"/>
    <lineage>
        <taxon>Eukaryota</taxon>
        <taxon>Viridiplantae</taxon>
        <taxon>Streptophyta</taxon>
        <taxon>Embryophyta</taxon>
        <taxon>Tracheophyta</taxon>
        <taxon>Spermatophyta</taxon>
        <taxon>Magnoliopsida</taxon>
        <taxon>Liliopsida</taxon>
        <taxon>Acoraceae</taxon>
        <taxon>Acorus</taxon>
    </lineage>
</organism>
<dbReference type="EMBL" id="JAUJYN010000005">
    <property type="protein sequence ID" value="KAK1272323.1"/>
    <property type="molecule type" value="Genomic_DNA"/>
</dbReference>
<keyword evidence="2" id="KW-0378">Hydrolase</keyword>
<evidence type="ECO:0000259" key="5">
    <source>
        <dbReference type="PROSITE" id="PS50132"/>
    </source>
</evidence>
<feature type="transmembrane region" description="Helical" evidence="4">
    <location>
        <begin position="48"/>
        <end position="72"/>
    </location>
</feature>
<dbReference type="Proteomes" id="UP001179952">
    <property type="component" value="Unassembled WGS sequence"/>
</dbReference>
<reference evidence="6" key="1">
    <citation type="journal article" date="2023" name="Nat. Commun.">
        <title>Diploid and tetraploid genomes of Acorus and the evolution of monocots.</title>
        <authorList>
            <person name="Ma L."/>
            <person name="Liu K.W."/>
            <person name="Li Z."/>
            <person name="Hsiao Y.Y."/>
            <person name="Qi Y."/>
            <person name="Fu T."/>
            <person name="Tang G.D."/>
            <person name="Zhang D."/>
            <person name="Sun W.H."/>
            <person name="Liu D.K."/>
            <person name="Li Y."/>
            <person name="Chen G.Z."/>
            <person name="Liu X.D."/>
            <person name="Liao X.Y."/>
            <person name="Jiang Y.T."/>
            <person name="Yu X."/>
            <person name="Hao Y."/>
            <person name="Huang J."/>
            <person name="Zhao X.W."/>
            <person name="Ke S."/>
            <person name="Chen Y.Y."/>
            <person name="Wu W.L."/>
            <person name="Hsu J.L."/>
            <person name="Lin Y.F."/>
            <person name="Huang M.D."/>
            <person name="Li C.Y."/>
            <person name="Huang L."/>
            <person name="Wang Z.W."/>
            <person name="Zhao X."/>
            <person name="Zhong W.Y."/>
            <person name="Peng D.H."/>
            <person name="Ahmad S."/>
            <person name="Lan S."/>
            <person name="Zhang J.S."/>
            <person name="Tsai W.C."/>
            <person name="Van de Peer Y."/>
            <person name="Liu Z.J."/>
        </authorList>
    </citation>
    <scope>NUCLEOTIDE SEQUENCE</scope>
    <source>
        <strain evidence="6">SCP</strain>
    </source>
</reference>
<dbReference type="InterPro" id="IPR023198">
    <property type="entry name" value="PGP-like_dom2"/>
</dbReference>
<dbReference type="SFLD" id="SFLDS00003">
    <property type="entry name" value="Haloacid_Dehalogenase"/>
    <property type="match status" value="1"/>
</dbReference>
<keyword evidence="4" id="KW-0812">Transmembrane</keyword>
<reference evidence="6" key="2">
    <citation type="submission" date="2023-06" db="EMBL/GenBank/DDBJ databases">
        <authorList>
            <person name="Ma L."/>
            <person name="Liu K.-W."/>
            <person name="Li Z."/>
            <person name="Hsiao Y.-Y."/>
            <person name="Qi Y."/>
            <person name="Fu T."/>
            <person name="Tang G."/>
            <person name="Zhang D."/>
            <person name="Sun W.-H."/>
            <person name="Liu D.-K."/>
            <person name="Li Y."/>
            <person name="Chen G.-Z."/>
            <person name="Liu X.-D."/>
            <person name="Liao X.-Y."/>
            <person name="Jiang Y.-T."/>
            <person name="Yu X."/>
            <person name="Hao Y."/>
            <person name="Huang J."/>
            <person name="Zhao X.-W."/>
            <person name="Ke S."/>
            <person name="Chen Y.-Y."/>
            <person name="Wu W.-L."/>
            <person name="Hsu J.-L."/>
            <person name="Lin Y.-F."/>
            <person name="Huang M.-D."/>
            <person name="Li C.-Y."/>
            <person name="Huang L."/>
            <person name="Wang Z.-W."/>
            <person name="Zhao X."/>
            <person name="Zhong W.-Y."/>
            <person name="Peng D.-H."/>
            <person name="Ahmad S."/>
            <person name="Lan S."/>
            <person name="Zhang J.-S."/>
            <person name="Tsai W.-C."/>
            <person name="Van De Peer Y."/>
            <person name="Liu Z.-J."/>
        </authorList>
    </citation>
    <scope>NUCLEOTIDE SEQUENCE</scope>
    <source>
        <strain evidence="6">SCP</strain>
        <tissue evidence="6">Leaves</tissue>
    </source>
</reference>
<dbReference type="Pfam" id="PF00702">
    <property type="entry name" value="Hydrolase"/>
    <property type="match status" value="1"/>
</dbReference>
<keyword evidence="4" id="KW-0472">Membrane</keyword>
<dbReference type="SFLD" id="SFLDG01129">
    <property type="entry name" value="C1.5:_HAD__Beta-PGM__Phosphata"/>
    <property type="match status" value="1"/>
</dbReference>
<feature type="domain" description="RGS" evidence="5">
    <location>
        <begin position="291"/>
        <end position="409"/>
    </location>
</feature>
<dbReference type="InterPro" id="IPR044926">
    <property type="entry name" value="RGS_subdomain_2"/>
</dbReference>
<gene>
    <name evidence="6" type="ORF">QJS04_geneDACA004203</name>
</gene>
<sequence>MASCAFAGGCPSDYVAIAFSAASLIVLFARATYPFLVHKSANTKSSGFGLVIIQLVGSFNLLISLVMSINFLKIKHRHQWQECYIWAVWFEGPLGFGLLMSCRIVQAFQLYYAFVKRQLPPLRSRIFLPMILLPWIAGAALIHVRKPMNRWCHMRSQWVIPVVCLHGLYVASLVGVTRALRHIEFRFHEFDDLSQGITVSSILIGLWVATYILNELHEDIPWLQVLSRFLLLVTASILVLAFFSLSVSQPLLSQMSLRKREHLELKTMSSALGIRNSGIILRTAMLDINRPLDELLQHKRFRQSFMAFADSCLAGESLHFYDEVYELSEIPVNDPVRRVYMARYIIEKYIVAGSEMEVNISHRTRQEILGTLDLAHPDLFSGSISELIRLIKMNLAKDYWSSMFYVKFKEESLKDYDGDECATEMCMGIDPPCIKRSPTDHVAERRIRGPLYSLGAMAAAIVFSAPSFALQRKRSVFVSSIENCSRPTSFDSNISLRFREMAIVSSPTRRRRSESLVCSSSASSMDSSVLPSALLFDCDGVLVDTEKDGHRISFNDTFAERELGVIWDVDLYGELLKIGGGKERMTAYFNKTQWPEKAPKTDVERKNFIASLHKRKTELFMTLIEKKLLPLRPGVARLIDEALAKGVKVAVCSTSNEKAVSAIVSFLLGPERAAKILIFAGDVVPRKKPDPAIYLLAASTLGVDPSSCVVVEDSAIGLAAAKAAGMKCIVTKSGYTAEEDFVSADAVFDCIGDPPEERFDLAFCSDLLQKQYVS</sequence>
<evidence type="ECO:0000313" key="7">
    <source>
        <dbReference type="Proteomes" id="UP001179952"/>
    </source>
</evidence>
<accession>A0AAV9B6E4</accession>
<dbReference type="PANTHER" id="PTHR42896:SF2">
    <property type="entry name" value="CBBY-LIKE PROTEIN"/>
    <property type="match status" value="1"/>
</dbReference>
<dbReference type="PROSITE" id="PS50132">
    <property type="entry name" value="RGS"/>
    <property type="match status" value="1"/>
</dbReference>
<evidence type="ECO:0000256" key="3">
    <source>
        <dbReference type="ARBA" id="ARBA00061496"/>
    </source>
</evidence>
<dbReference type="InterPro" id="IPR016137">
    <property type="entry name" value="RGS"/>
</dbReference>
<feature type="transmembrane region" description="Helical" evidence="4">
    <location>
        <begin position="84"/>
        <end position="105"/>
    </location>
</feature>
<dbReference type="SFLD" id="SFLDF00035">
    <property type="entry name" value="phosphoglycolate_phosphatase"/>
    <property type="match status" value="1"/>
</dbReference>
<comment type="similarity">
    <text evidence="3">Belongs to the HAD-like hydrolase superfamily. DOG/GPP family.</text>
</comment>